<evidence type="ECO:0000256" key="5">
    <source>
        <dbReference type="ARBA" id="ARBA00022807"/>
    </source>
</evidence>
<dbReference type="PANTHER" id="PTHR47360:SF1">
    <property type="entry name" value="ENDOPEPTIDASE NLPC-RELATED"/>
    <property type="match status" value="1"/>
</dbReference>
<evidence type="ECO:0000256" key="6">
    <source>
        <dbReference type="SAM" id="SignalP"/>
    </source>
</evidence>
<dbReference type="RefSeq" id="WP_130556260.1">
    <property type="nucleotide sequence ID" value="NZ_AP028947.1"/>
</dbReference>
<sequence>MPRVTRFSSMKCSVIVLMLSVLPGLAMANSSMEESSSLPPVEYSYSTDLQNALLAHYSNWAGTRHKLGGTTTRGVDCSGFIQILFQDKFKFELPRSSREQMTVGERVDMTDLRTGDLLFFRTGPTRRHVGVYMGDNRFMHVSTVAGVEIAKLFSPYWQRHFITARRVALGALTPSN</sequence>
<dbReference type="KEGG" id="lto:RGQ30_17540"/>
<dbReference type="InterPro" id="IPR038765">
    <property type="entry name" value="Papain-like_cys_pep_sf"/>
</dbReference>
<feature type="chain" id="PRO_5041686694" description="NlpC/P60 domain-containing protein" evidence="6">
    <location>
        <begin position="29"/>
        <end position="176"/>
    </location>
</feature>
<comment type="similarity">
    <text evidence="1">Belongs to the peptidase C40 family.</text>
</comment>
<dbReference type="Gene3D" id="3.90.1720.10">
    <property type="entry name" value="endopeptidase domain like (from Nostoc punctiforme)"/>
    <property type="match status" value="1"/>
</dbReference>
<feature type="signal peptide" evidence="6">
    <location>
        <begin position="1"/>
        <end position="28"/>
    </location>
</feature>
<dbReference type="PANTHER" id="PTHR47360">
    <property type="entry name" value="MUREIN DD-ENDOPEPTIDASE MEPS/MUREIN LD-CARBOXYPEPTIDASE"/>
    <property type="match status" value="1"/>
</dbReference>
<dbReference type="InterPro" id="IPR000064">
    <property type="entry name" value="NLP_P60_dom"/>
</dbReference>
<evidence type="ECO:0000256" key="3">
    <source>
        <dbReference type="ARBA" id="ARBA00022729"/>
    </source>
</evidence>
<feature type="domain" description="NlpC/P60" evidence="7">
    <location>
        <begin position="47"/>
        <end position="168"/>
    </location>
</feature>
<keyword evidence="3 6" id="KW-0732">Signal</keyword>
<dbReference type="PROSITE" id="PS51935">
    <property type="entry name" value="NLPC_P60"/>
    <property type="match status" value="1"/>
</dbReference>
<evidence type="ECO:0000259" key="7">
    <source>
        <dbReference type="PROSITE" id="PS51935"/>
    </source>
</evidence>
<dbReference type="InterPro" id="IPR052062">
    <property type="entry name" value="Murein_DD/LD_carboxypeptidase"/>
</dbReference>
<dbReference type="GO" id="GO:0008234">
    <property type="term" value="F:cysteine-type peptidase activity"/>
    <property type="evidence" value="ECO:0007669"/>
    <property type="project" value="UniProtKB-KW"/>
</dbReference>
<keyword evidence="5" id="KW-0788">Thiol protease</keyword>
<accession>A0AA86IZL8</accession>
<evidence type="ECO:0000256" key="1">
    <source>
        <dbReference type="ARBA" id="ARBA00007074"/>
    </source>
</evidence>
<evidence type="ECO:0000256" key="4">
    <source>
        <dbReference type="ARBA" id="ARBA00022801"/>
    </source>
</evidence>
<keyword evidence="2" id="KW-0645">Protease</keyword>
<evidence type="ECO:0000313" key="9">
    <source>
        <dbReference type="Proteomes" id="UP001329151"/>
    </source>
</evidence>
<dbReference type="Proteomes" id="UP001329151">
    <property type="component" value="Chromosome"/>
</dbReference>
<dbReference type="AlphaFoldDB" id="A0AA86IZL8"/>
<dbReference type="GO" id="GO:0006508">
    <property type="term" value="P:proteolysis"/>
    <property type="evidence" value="ECO:0007669"/>
    <property type="project" value="UniProtKB-KW"/>
</dbReference>
<dbReference type="EMBL" id="AP028947">
    <property type="protein sequence ID" value="BET26253.1"/>
    <property type="molecule type" value="Genomic_DNA"/>
</dbReference>
<protein>
    <recommendedName>
        <fullName evidence="7">NlpC/P60 domain-containing protein</fullName>
    </recommendedName>
</protein>
<gene>
    <name evidence="8" type="ORF">RGQ30_17540</name>
</gene>
<name>A0AA86IZL8_9BURK</name>
<proteinExistence type="inferred from homology"/>
<keyword evidence="4" id="KW-0378">Hydrolase</keyword>
<reference evidence="8 9" key="1">
    <citation type="submission" date="2023-10" db="EMBL/GenBank/DDBJ databases">
        <title>Complete Genome Sequence of Limnobacter thiooxidans CS-K2T, Isolated from freshwater lake sediments in Bavaria, Germany.</title>
        <authorList>
            <person name="Naruki M."/>
            <person name="Watanabe A."/>
            <person name="Warashina T."/>
            <person name="Morita T."/>
            <person name="Arakawa K."/>
        </authorList>
    </citation>
    <scope>NUCLEOTIDE SEQUENCE [LARGE SCALE GENOMIC DNA]</scope>
    <source>
        <strain evidence="8 9">CS-K2</strain>
    </source>
</reference>
<dbReference type="SUPFAM" id="SSF54001">
    <property type="entry name" value="Cysteine proteinases"/>
    <property type="match status" value="1"/>
</dbReference>
<organism evidence="8 9">
    <name type="scientific">Limnobacter thiooxidans</name>
    <dbReference type="NCBI Taxonomy" id="131080"/>
    <lineage>
        <taxon>Bacteria</taxon>
        <taxon>Pseudomonadati</taxon>
        <taxon>Pseudomonadota</taxon>
        <taxon>Betaproteobacteria</taxon>
        <taxon>Burkholderiales</taxon>
        <taxon>Burkholderiaceae</taxon>
        <taxon>Limnobacter</taxon>
    </lineage>
</organism>
<keyword evidence="9" id="KW-1185">Reference proteome</keyword>
<evidence type="ECO:0000256" key="2">
    <source>
        <dbReference type="ARBA" id="ARBA00022670"/>
    </source>
</evidence>
<dbReference type="Pfam" id="PF00877">
    <property type="entry name" value="NLPC_P60"/>
    <property type="match status" value="1"/>
</dbReference>
<evidence type="ECO:0000313" key="8">
    <source>
        <dbReference type="EMBL" id="BET26253.1"/>
    </source>
</evidence>